<feature type="coiled-coil region" evidence="1">
    <location>
        <begin position="28"/>
        <end position="55"/>
    </location>
</feature>
<reference evidence="3 4" key="1">
    <citation type="journal article" date="2014" name="Genome Announc.">
        <title>Draft Genome Sequence of Advenella kashmirensis Strain W13003, a Polycyclic Aromatic Hydrocarbon-Degrading Bacterium.</title>
        <authorList>
            <person name="Wang X."/>
            <person name="Jin D."/>
            <person name="Zhou L."/>
            <person name="Wu L."/>
            <person name="An W."/>
            <person name="Zhao L."/>
        </authorList>
    </citation>
    <scope>NUCLEOTIDE SEQUENCE [LARGE SCALE GENOMIC DNA]</scope>
    <source>
        <strain evidence="3 4">W13003</strain>
    </source>
</reference>
<dbReference type="Proteomes" id="UP000018733">
    <property type="component" value="Unassembled WGS sequence"/>
</dbReference>
<protein>
    <recommendedName>
        <fullName evidence="5">DUF2335 domain-containing protein</fullName>
    </recommendedName>
</protein>
<evidence type="ECO:0008006" key="5">
    <source>
        <dbReference type="Google" id="ProtNLM"/>
    </source>
</evidence>
<dbReference type="RefSeq" id="WP_024006744.1">
    <property type="nucleotide sequence ID" value="NZ_KI650981.1"/>
</dbReference>
<dbReference type="HOGENOM" id="CLU_1871004_0_0_4"/>
<organism evidence="3 4">
    <name type="scientific">Advenella kashmirensis W13003</name>
    <dbReference type="NCBI Taxonomy" id="1424334"/>
    <lineage>
        <taxon>Bacteria</taxon>
        <taxon>Pseudomonadati</taxon>
        <taxon>Pseudomonadota</taxon>
        <taxon>Betaproteobacteria</taxon>
        <taxon>Burkholderiales</taxon>
        <taxon>Alcaligenaceae</taxon>
    </lineage>
</organism>
<gene>
    <name evidence="3" type="ORF">W822_19070</name>
</gene>
<keyword evidence="2" id="KW-0812">Transmembrane</keyword>
<evidence type="ECO:0000313" key="3">
    <source>
        <dbReference type="EMBL" id="ETF01424.1"/>
    </source>
</evidence>
<accession>V8QR05</accession>
<evidence type="ECO:0000256" key="1">
    <source>
        <dbReference type="SAM" id="Coils"/>
    </source>
</evidence>
<proteinExistence type="predicted"/>
<keyword evidence="1" id="KW-0175">Coiled coil</keyword>
<evidence type="ECO:0000256" key="2">
    <source>
        <dbReference type="SAM" id="Phobius"/>
    </source>
</evidence>
<sequence>MSHIPSPQNTNPSSLNEATINRLLDTHIRDQELKLRELTVREREIEQQAKFATKTLEAEMRDRAAERSHIQTTVRYRLYFCGTVCLGLMIFCGFGLYQNKDALEEKMITIIASAGFGAFGGYGYRVYAEKSSDEAS</sequence>
<feature type="transmembrane region" description="Helical" evidence="2">
    <location>
        <begin position="76"/>
        <end position="96"/>
    </location>
</feature>
<keyword evidence="4" id="KW-1185">Reference proteome</keyword>
<comment type="caution">
    <text evidence="3">The sequence shown here is derived from an EMBL/GenBank/DDBJ whole genome shotgun (WGS) entry which is preliminary data.</text>
</comment>
<dbReference type="OrthoDB" id="9852517at2"/>
<dbReference type="AlphaFoldDB" id="V8QR05"/>
<keyword evidence="2" id="KW-0472">Membrane</keyword>
<name>V8QR05_9BURK</name>
<keyword evidence="2" id="KW-1133">Transmembrane helix</keyword>
<dbReference type="PATRIC" id="fig|1424334.3.peg.3831"/>
<dbReference type="EMBL" id="AYXT01000012">
    <property type="protein sequence ID" value="ETF01424.1"/>
    <property type="molecule type" value="Genomic_DNA"/>
</dbReference>
<evidence type="ECO:0000313" key="4">
    <source>
        <dbReference type="Proteomes" id="UP000018733"/>
    </source>
</evidence>
<feature type="transmembrane region" description="Helical" evidence="2">
    <location>
        <begin position="108"/>
        <end position="127"/>
    </location>
</feature>